<sequence length="721" mass="79881">MEKDKCKLSMKRLLARRDVMRQILSSPHPSEQMIPRGILDGDVSQLSTCELASLLSAIADEISAVDAVAAGSAEPIRDATSSARAGRKRPRSEVNNNHAILRFVERVACERLSSFENEYDDFIDKELKSYTDLHDASFRAEEDILCLIFLISIHTIQCCLVKQNPMIGDSLHQKSIPYCIPVNAVVETAIRVVDTIVTVSKRERVARGSCDSIKPDTAQMMSMSKRQRYQHLLQDEQTLRKKALQEHEAMVTNTPSVVEEKYPNQWEWLNCLRRKYSEKGEAKWHTSEPIRDTGHSNEQTIIEAGDLSDDANSALEDEVLRSRESSQKERIFDSDGKNSPLNIKETAIGDSGVTIDNREVNNDDSPVKDDNPTTTAMSPLDELDIKALLSSVDSPVKDDNPTTIAMSPLDELDIKAYELRKTLINMPPTDLSHAIGHVTESIVLLLRQYGDLDGASGIQRCGDVVNGAKRPQHLDSHSLQEVDFHMSETLVSAVTNEFLTDATGALRAKAFLRSFILPLMLEMNPGIAPEQSSLTNSKPASRLMTFLLTSLARDRPMECVESVLIPTLMSGSSGSQIEPNRFQCELVARLLKGKDALSEPAIALLLEKLLPSNDPSVSREYMIWTEHSMPLVSGCLNRQPELSDATVAVLADQVEHYLSATAPVFMQKSMKLSTVFHVLVSKYGDQVKASNKVEPLKEAAGHLKTFMSKTISTVLGKLSLG</sequence>
<dbReference type="Proteomes" id="UP001530400">
    <property type="component" value="Unassembled WGS sequence"/>
</dbReference>
<evidence type="ECO:0008006" key="4">
    <source>
        <dbReference type="Google" id="ProtNLM"/>
    </source>
</evidence>
<evidence type="ECO:0000313" key="3">
    <source>
        <dbReference type="Proteomes" id="UP001530400"/>
    </source>
</evidence>
<dbReference type="AlphaFoldDB" id="A0ABD3QG81"/>
<feature type="compositionally biased region" description="Basic and acidic residues" evidence="1">
    <location>
        <begin position="356"/>
        <end position="371"/>
    </location>
</feature>
<dbReference type="InterPro" id="IPR039685">
    <property type="entry name" value="FANCE"/>
</dbReference>
<dbReference type="PANTHER" id="PTHR32094:SF5">
    <property type="entry name" value="FANCONI ANEMIA GROUP E PROTEIN"/>
    <property type="match status" value="1"/>
</dbReference>
<name>A0ABD3QG81_9STRA</name>
<dbReference type="EMBL" id="JALLPJ020000194">
    <property type="protein sequence ID" value="KAL3799099.1"/>
    <property type="molecule type" value="Genomic_DNA"/>
</dbReference>
<protein>
    <recommendedName>
        <fullName evidence="4">Fanconi Anaemia group E protein C-terminal domain-containing protein</fullName>
    </recommendedName>
</protein>
<proteinExistence type="predicted"/>
<dbReference type="Gene3D" id="1.25.40.480">
    <property type="match status" value="1"/>
</dbReference>
<feature type="region of interest" description="Disordered" evidence="1">
    <location>
        <begin position="322"/>
        <end position="375"/>
    </location>
</feature>
<feature type="compositionally biased region" description="Basic and acidic residues" evidence="1">
    <location>
        <begin position="322"/>
        <end position="336"/>
    </location>
</feature>
<reference evidence="2 3" key="1">
    <citation type="submission" date="2024-10" db="EMBL/GenBank/DDBJ databases">
        <title>Updated reference genomes for cyclostephanoid diatoms.</title>
        <authorList>
            <person name="Roberts W.R."/>
            <person name="Alverson A.J."/>
        </authorList>
    </citation>
    <scope>NUCLEOTIDE SEQUENCE [LARGE SCALE GENOMIC DNA]</scope>
    <source>
        <strain evidence="2 3">AJA010-31</strain>
    </source>
</reference>
<gene>
    <name evidence="2" type="ORF">ACHAWO_005371</name>
</gene>
<comment type="caution">
    <text evidence="2">The sequence shown here is derived from an EMBL/GenBank/DDBJ whole genome shotgun (WGS) entry which is preliminary data.</text>
</comment>
<evidence type="ECO:0000313" key="2">
    <source>
        <dbReference type="EMBL" id="KAL3799099.1"/>
    </source>
</evidence>
<evidence type="ECO:0000256" key="1">
    <source>
        <dbReference type="SAM" id="MobiDB-lite"/>
    </source>
</evidence>
<keyword evidence="3" id="KW-1185">Reference proteome</keyword>
<dbReference type="PANTHER" id="PTHR32094">
    <property type="entry name" value="FANCONI ANEMIA GROUP E PROTEIN"/>
    <property type="match status" value="1"/>
</dbReference>
<accession>A0ABD3QG81</accession>
<organism evidence="2 3">
    <name type="scientific">Cyclotella atomus</name>
    <dbReference type="NCBI Taxonomy" id="382360"/>
    <lineage>
        <taxon>Eukaryota</taxon>
        <taxon>Sar</taxon>
        <taxon>Stramenopiles</taxon>
        <taxon>Ochrophyta</taxon>
        <taxon>Bacillariophyta</taxon>
        <taxon>Coscinodiscophyceae</taxon>
        <taxon>Thalassiosirophycidae</taxon>
        <taxon>Stephanodiscales</taxon>
        <taxon>Stephanodiscaceae</taxon>
        <taxon>Cyclotella</taxon>
    </lineage>
</organism>